<dbReference type="Proteomes" id="UP000198771">
    <property type="component" value="Unassembled WGS sequence"/>
</dbReference>
<feature type="domain" description="DUF374" evidence="1">
    <location>
        <begin position="73"/>
        <end position="140"/>
    </location>
</feature>
<gene>
    <name evidence="2" type="ORF">SAMN05660653_00962</name>
</gene>
<dbReference type="STRING" id="617002.SAMN05660653_00962"/>
<evidence type="ECO:0000313" key="2">
    <source>
        <dbReference type="EMBL" id="SDB20317.1"/>
    </source>
</evidence>
<dbReference type="AlphaFoldDB" id="A0A1G6BI98"/>
<keyword evidence="3" id="KW-1185">Reference proteome</keyword>
<dbReference type="CDD" id="cd07983">
    <property type="entry name" value="LPLAT_DUF374-like"/>
    <property type="match status" value="1"/>
</dbReference>
<name>A0A1G6BI98_9BACT</name>
<evidence type="ECO:0000259" key="1">
    <source>
        <dbReference type="Pfam" id="PF04028"/>
    </source>
</evidence>
<protein>
    <recommendedName>
        <fullName evidence="1">DUF374 domain-containing protein</fullName>
    </recommendedName>
</protein>
<dbReference type="EMBL" id="FMXO01000005">
    <property type="protein sequence ID" value="SDB20317.1"/>
    <property type="molecule type" value="Genomic_DNA"/>
</dbReference>
<organism evidence="2 3">
    <name type="scientific">Desulfonatronum thiosulfatophilum</name>
    <dbReference type="NCBI Taxonomy" id="617002"/>
    <lineage>
        <taxon>Bacteria</taxon>
        <taxon>Pseudomonadati</taxon>
        <taxon>Thermodesulfobacteriota</taxon>
        <taxon>Desulfovibrionia</taxon>
        <taxon>Desulfovibrionales</taxon>
        <taxon>Desulfonatronaceae</taxon>
        <taxon>Desulfonatronum</taxon>
    </lineage>
</organism>
<dbReference type="Pfam" id="PF04028">
    <property type="entry name" value="DUF374"/>
    <property type="match status" value="1"/>
</dbReference>
<evidence type="ECO:0000313" key="3">
    <source>
        <dbReference type="Proteomes" id="UP000198771"/>
    </source>
</evidence>
<reference evidence="2 3" key="1">
    <citation type="submission" date="2016-10" db="EMBL/GenBank/DDBJ databases">
        <authorList>
            <person name="de Groot N.N."/>
        </authorList>
    </citation>
    <scope>NUCLEOTIDE SEQUENCE [LARGE SCALE GENOMIC DNA]</scope>
    <source>
        <strain evidence="2 3">ASO4-2</strain>
    </source>
</reference>
<accession>A0A1G6BI98</accession>
<proteinExistence type="predicted"/>
<dbReference type="InterPro" id="IPR007172">
    <property type="entry name" value="DUF374"/>
</dbReference>
<sequence>MCSHSICLRSLGMRLRINPVRFVPIAAMLTNLLSRTLRYSQENFEECEQMRGRGVRFVVPCWHDELFPLLHLHRDQGVVAVVSQSRDGEFLSQVMARFGYKLARGSSRRGGAGALIAARKEMREHGADVVFTVDGPRGPRHKVKEGAIYLAAKTGVHLLPLRVFMSRSFVFQNAWDKFQLPWPGAHCRVVYGRPYLVPGILSADEMTLECLNLEEKLHQLGL</sequence>
<dbReference type="SUPFAM" id="SSF69593">
    <property type="entry name" value="Glycerol-3-phosphate (1)-acyltransferase"/>
    <property type="match status" value="1"/>
</dbReference>